<sequence length="152" mass="17401">MKTNCDSCGAEVRLADMPSPYEVEPRNENNERRILCLECQGKRSKRFSFIGLEVIESIPKASGNGAVVYVPKKWTGSPVAVVLLQQYNRTREAIFQTIRMIPEKTVLSYMELCNIFPLEHPEDIVKHLEELLREERILGSVTEGFRANPNYN</sequence>
<gene>
    <name evidence="1" type="ORF">ANME2D_02471</name>
</gene>
<organism evidence="1 2">
    <name type="scientific">Candidatus Methanoperedens nitratireducens</name>
    <dbReference type="NCBI Taxonomy" id="1392998"/>
    <lineage>
        <taxon>Archaea</taxon>
        <taxon>Methanobacteriati</taxon>
        <taxon>Methanobacteriota</taxon>
        <taxon>Stenosarchaea group</taxon>
        <taxon>Methanomicrobia</taxon>
        <taxon>Methanosarcinales</taxon>
        <taxon>ANME-2 cluster</taxon>
        <taxon>Candidatus Methanoperedentaceae</taxon>
        <taxon>Candidatus Methanoperedens</taxon>
    </lineage>
</organism>
<dbReference type="OrthoDB" id="109730at2157"/>
<comment type="caution">
    <text evidence="1">The sequence shown here is derived from an EMBL/GenBank/DDBJ whole genome shotgun (WGS) entry which is preliminary data.</text>
</comment>
<evidence type="ECO:0000313" key="2">
    <source>
        <dbReference type="Proteomes" id="UP000027153"/>
    </source>
</evidence>
<proteinExistence type="predicted"/>
<protein>
    <submittedName>
        <fullName evidence="1">Uncharacterized protein</fullName>
    </submittedName>
</protein>
<keyword evidence="2" id="KW-1185">Reference proteome</keyword>
<reference evidence="1 2" key="1">
    <citation type="journal article" date="2013" name="Nature">
        <title>Anaerobic oxidation of methane coupled to nitrate reduction in a novel archaeal lineage.</title>
        <authorList>
            <person name="Haroon M.F."/>
            <person name="Hu S."/>
            <person name="Shi Y."/>
            <person name="Imelfort M."/>
            <person name="Keller J."/>
            <person name="Hugenholtz P."/>
            <person name="Yuan Z."/>
            <person name="Tyson G.W."/>
        </authorList>
    </citation>
    <scope>NUCLEOTIDE SEQUENCE [LARGE SCALE GENOMIC DNA]</scope>
    <source>
        <strain evidence="1 2">ANME-2d</strain>
    </source>
</reference>
<dbReference type="EMBL" id="JMIY01000006">
    <property type="protein sequence ID" value="KCZ71269.1"/>
    <property type="molecule type" value="Genomic_DNA"/>
</dbReference>
<dbReference type="RefSeq" id="WP_048092031.1">
    <property type="nucleotide sequence ID" value="NZ_JMIY01000006.1"/>
</dbReference>
<dbReference type="AlphaFoldDB" id="A0A062V647"/>
<accession>A0A062V647</accession>
<dbReference type="Proteomes" id="UP000027153">
    <property type="component" value="Unassembled WGS sequence"/>
</dbReference>
<dbReference type="NCBIfam" id="NF033496">
    <property type="entry name" value="DUF2080_fam_acc"/>
    <property type="match status" value="1"/>
</dbReference>
<name>A0A062V647_9EURY</name>
<evidence type="ECO:0000313" key="1">
    <source>
        <dbReference type="EMBL" id="KCZ71269.1"/>
    </source>
</evidence>